<dbReference type="InterPro" id="IPR006665">
    <property type="entry name" value="OmpA-like"/>
</dbReference>
<keyword evidence="7" id="KW-1185">Reference proteome</keyword>
<evidence type="ECO:0000256" key="3">
    <source>
        <dbReference type="ARBA" id="ARBA00023237"/>
    </source>
</evidence>
<dbReference type="PROSITE" id="PS51123">
    <property type="entry name" value="OMPA_2"/>
    <property type="match status" value="1"/>
</dbReference>
<evidence type="ECO:0000313" key="6">
    <source>
        <dbReference type="EMBL" id="MBD8078285.1"/>
    </source>
</evidence>
<dbReference type="GO" id="GO:0009279">
    <property type="term" value="C:cell outer membrane"/>
    <property type="evidence" value="ECO:0007669"/>
    <property type="project" value="UniProtKB-SubCell"/>
</dbReference>
<evidence type="ECO:0000313" key="7">
    <source>
        <dbReference type="Proteomes" id="UP000610846"/>
    </source>
</evidence>
<evidence type="ECO:0000256" key="1">
    <source>
        <dbReference type="ARBA" id="ARBA00004442"/>
    </source>
</evidence>
<sequence>MSRHRSLRTPVALGGALVLVATLGACGIEVPRPTPPTVAPAAPSQTVDPAPVELQADVLGVPVDLSIGPLAIDGDLGVLRVGAHTTGEGNVRVREAFTNVSVSDESAFDGLRLVDLEGGTVREAAYTAEGEVVGSVGDNDIIENGREPVLGYVAFDAPDTPTTDVLVPHVGLVEDVPVVDAAKVPDLTVPVADLTAEAPGDLRVPTAFIETYIAQDEGSVRTRRSAETVTLDISSDVLFDVDSAELSDEADEAFWDVDFQLINASSGELRVIGHTDDVGSEEDNQELSEARAQAVADRMDVLIDDLDRFDVVVEGRGESDPLTTEETDEARALNRRVTIELTGQGTDVVQESVTQETGEDGLPVAEGPVVEGLGGETVEHLDDLGQKQTLGVALLRVHRVGSYLVGDLEVTNEGEKPVYSTEVLSSIQDARGNTSGDWRGANNVTLLDGSLRTYPVDYLGEPGLYTFDGRNALVDQSVGSLEPGQSSRQSVVWPDTGTDTVTVDVPYGSTEYVTGSSPVRWVDVPVED</sequence>
<evidence type="ECO:0000256" key="4">
    <source>
        <dbReference type="PROSITE-ProRule" id="PRU00473"/>
    </source>
</evidence>
<dbReference type="Pfam" id="PF00691">
    <property type="entry name" value="OmpA"/>
    <property type="match status" value="1"/>
</dbReference>
<dbReference type="InterPro" id="IPR006664">
    <property type="entry name" value="OMP_bac"/>
</dbReference>
<dbReference type="AlphaFoldDB" id="A0A927G8J0"/>
<evidence type="ECO:0000259" key="5">
    <source>
        <dbReference type="PROSITE" id="PS51123"/>
    </source>
</evidence>
<protein>
    <submittedName>
        <fullName evidence="6">OmpA family protein</fullName>
    </submittedName>
</protein>
<comment type="subcellular location">
    <subcellularLocation>
        <location evidence="1">Cell outer membrane</location>
    </subcellularLocation>
</comment>
<keyword evidence="2 4" id="KW-0472">Membrane</keyword>
<gene>
    <name evidence="6" type="ORF">IF651_04340</name>
</gene>
<dbReference type="InterPro" id="IPR050330">
    <property type="entry name" value="Bact_OuterMem_StrucFunc"/>
</dbReference>
<dbReference type="PANTHER" id="PTHR30329">
    <property type="entry name" value="STATOR ELEMENT OF FLAGELLAR MOTOR COMPLEX"/>
    <property type="match status" value="1"/>
</dbReference>
<dbReference type="PROSITE" id="PS51257">
    <property type="entry name" value="PROKAR_LIPOPROTEIN"/>
    <property type="match status" value="1"/>
</dbReference>
<dbReference type="RefSeq" id="WP_191827838.1">
    <property type="nucleotide sequence ID" value="NZ_JACYHB010000002.1"/>
</dbReference>
<dbReference type="SUPFAM" id="SSF103088">
    <property type="entry name" value="OmpA-like"/>
    <property type="match status" value="1"/>
</dbReference>
<dbReference type="Proteomes" id="UP000610846">
    <property type="component" value="Unassembled WGS sequence"/>
</dbReference>
<proteinExistence type="predicted"/>
<feature type="domain" description="OmpA-like" evidence="5">
    <location>
        <begin position="226"/>
        <end position="345"/>
    </location>
</feature>
<dbReference type="InterPro" id="IPR036737">
    <property type="entry name" value="OmpA-like_sf"/>
</dbReference>
<dbReference type="CDD" id="cd07185">
    <property type="entry name" value="OmpA_C-like"/>
    <property type="match status" value="1"/>
</dbReference>
<keyword evidence="3" id="KW-0998">Cell outer membrane</keyword>
<dbReference type="Gene3D" id="3.30.1330.60">
    <property type="entry name" value="OmpA-like domain"/>
    <property type="match status" value="1"/>
</dbReference>
<reference evidence="6" key="2">
    <citation type="submission" date="2020-09" db="EMBL/GenBank/DDBJ databases">
        <authorList>
            <person name="Yu Y."/>
        </authorList>
    </citation>
    <scope>NUCLEOTIDE SEQUENCE</scope>
    <source>
        <strain evidence="6">KCTC 49039</strain>
    </source>
</reference>
<accession>A0A927G8J0</accession>
<dbReference type="PANTHER" id="PTHR30329:SF21">
    <property type="entry name" value="LIPOPROTEIN YIAD-RELATED"/>
    <property type="match status" value="1"/>
</dbReference>
<evidence type="ECO:0000256" key="2">
    <source>
        <dbReference type="ARBA" id="ARBA00023136"/>
    </source>
</evidence>
<dbReference type="EMBL" id="JACYHB010000002">
    <property type="protein sequence ID" value="MBD8078285.1"/>
    <property type="molecule type" value="Genomic_DNA"/>
</dbReference>
<comment type="caution">
    <text evidence="6">The sequence shown here is derived from an EMBL/GenBank/DDBJ whole genome shotgun (WGS) entry which is preliminary data.</text>
</comment>
<organism evidence="6 7">
    <name type="scientific">Cellulosimicrobium arenosum</name>
    <dbReference type="NCBI Taxonomy" id="2708133"/>
    <lineage>
        <taxon>Bacteria</taxon>
        <taxon>Bacillati</taxon>
        <taxon>Actinomycetota</taxon>
        <taxon>Actinomycetes</taxon>
        <taxon>Micrococcales</taxon>
        <taxon>Promicromonosporaceae</taxon>
        <taxon>Cellulosimicrobium</taxon>
    </lineage>
</organism>
<name>A0A927G8J0_9MICO</name>
<reference evidence="6" key="1">
    <citation type="journal article" date="2018" name="Curr. Microbiol.">
        <title>Cellulosimicrobium arenosum sp. nov., Isolated from Marine Sediment Sand.</title>
        <authorList>
            <person name="Oh M."/>
            <person name="Kim J.H."/>
            <person name="Yoon J.H."/>
            <person name="Schumann P."/>
            <person name="Kim W."/>
        </authorList>
    </citation>
    <scope>NUCLEOTIDE SEQUENCE</scope>
    <source>
        <strain evidence="6">KCTC 49039</strain>
    </source>
</reference>
<dbReference type="PRINTS" id="PR01021">
    <property type="entry name" value="OMPADOMAIN"/>
</dbReference>